<sequence length="305" mass="35172">MSKKQLICIVGPTAIGKTSLSIRLASHFKTGIISADSRQFFREMSIGTAAPTAEELAAAPHHFIHHRSIEEDYSVGDFERDSIEKLQGLFKSHDRVILVGGSGLYLDAITKGLDHFPEVDPAIRESLNERLEKTGIGSLQEELKTRDPEYFSAVDQQNPHRLIRALEICIGTGKPYSSFRKENFSKRFFESVFIGLTAPREVVYDRINQRVDKMMEEGLLEEAKQLYPHRELNSLNTVGYKELFRYLEEAITLEQAIDEIKKNTRRFAKRQFTWFKKNEQIKWFDYTTPAEEIITYLENQKDQSS</sequence>
<dbReference type="Proteomes" id="UP001597468">
    <property type="component" value="Unassembled WGS sequence"/>
</dbReference>
<dbReference type="HAMAP" id="MF_00185">
    <property type="entry name" value="IPP_trans"/>
    <property type="match status" value="1"/>
</dbReference>
<dbReference type="NCBIfam" id="TIGR00174">
    <property type="entry name" value="miaA"/>
    <property type="match status" value="1"/>
</dbReference>
<dbReference type="InterPro" id="IPR039657">
    <property type="entry name" value="Dimethylallyltransferase"/>
</dbReference>
<evidence type="ECO:0000313" key="14">
    <source>
        <dbReference type="EMBL" id="MFD2516278.1"/>
    </source>
</evidence>
<keyword evidence="15" id="KW-1185">Reference proteome</keyword>
<dbReference type="Gene3D" id="1.10.20.140">
    <property type="match status" value="1"/>
</dbReference>
<keyword evidence="7 10" id="KW-0067">ATP-binding</keyword>
<reference evidence="15" key="1">
    <citation type="journal article" date="2019" name="Int. J. Syst. Evol. Microbiol.">
        <title>The Global Catalogue of Microorganisms (GCM) 10K type strain sequencing project: providing services to taxonomists for standard genome sequencing and annotation.</title>
        <authorList>
            <consortium name="The Broad Institute Genomics Platform"/>
            <consortium name="The Broad Institute Genome Sequencing Center for Infectious Disease"/>
            <person name="Wu L."/>
            <person name="Ma J."/>
        </authorList>
    </citation>
    <scope>NUCLEOTIDE SEQUENCE [LARGE SCALE GENOMIC DNA]</scope>
    <source>
        <strain evidence="15">KCTC 42585</strain>
    </source>
</reference>
<dbReference type="Gene3D" id="3.40.50.300">
    <property type="entry name" value="P-loop containing nucleotide triphosphate hydrolases"/>
    <property type="match status" value="1"/>
</dbReference>
<evidence type="ECO:0000256" key="10">
    <source>
        <dbReference type="HAMAP-Rule" id="MF_00185"/>
    </source>
</evidence>
<feature type="binding site" evidence="10">
    <location>
        <begin position="11"/>
        <end position="18"/>
    </location>
    <ligand>
        <name>ATP</name>
        <dbReference type="ChEBI" id="CHEBI:30616"/>
    </ligand>
</feature>
<dbReference type="InterPro" id="IPR027417">
    <property type="entry name" value="P-loop_NTPase"/>
</dbReference>
<dbReference type="GO" id="GO:0052381">
    <property type="term" value="F:tRNA dimethylallyltransferase activity"/>
    <property type="evidence" value="ECO:0007669"/>
    <property type="project" value="UniProtKB-EC"/>
</dbReference>
<dbReference type="EC" id="2.5.1.75" evidence="10"/>
<accession>A0ABW5ISD7</accession>
<comment type="cofactor">
    <cofactor evidence="1 10">
        <name>Mg(2+)</name>
        <dbReference type="ChEBI" id="CHEBI:18420"/>
    </cofactor>
</comment>
<feature type="region of interest" description="Interaction with substrate tRNA" evidence="10">
    <location>
        <begin position="36"/>
        <end position="39"/>
    </location>
</feature>
<comment type="catalytic activity">
    <reaction evidence="9 10 11">
        <text>adenosine(37) in tRNA + dimethylallyl diphosphate = N(6)-dimethylallyladenosine(37) in tRNA + diphosphate</text>
        <dbReference type="Rhea" id="RHEA:26482"/>
        <dbReference type="Rhea" id="RHEA-COMP:10162"/>
        <dbReference type="Rhea" id="RHEA-COMP:10375"/>
        <dbReference type="ChEBI" id="CHEBI:33019"/>
        <dbReference type="ChEBI" id="CHEBI:57623"/>
        <dbReference type="ChEBI" id="CHEBI:74411"/>
        <dbReference type="ChEBI" id="CHEBI:74415"/>
        <dbReference type="EC" id="2.5.1.75"/>
    </reaction>
</comment>
<evidence type="ECO:0000256" key="7">
    <source>
        <dbReference type="ARBA" id="ARBA00022840"/>
    </source>
</evidence>
<dbReference type="Pfam" id="PF01715">
    <property type="entry name" value="IPPT"/>
    <property type="match status" value="1"/>
</dbReference>
<feature type="site" description="Interaction with substrate tRNA" evidence="10">
    <location>
        <position position="124"/>
    </location>
</feature>
<keyword evidence="4 10" id="KW-0808">Transferase</keyword>
<evidence type="ECO:0000313" key="15">
    <source>
        <dbReference type="Proteomes" id="UP001597468"/>
    </source>
</evidence>
<keyword evidence="6 10" id="KW-0547">Nucleotide-binding</keyword>
<evidence type="ECO:0000256" key="3">
    <source>
        <dbReference type="ARBA" id="ARBA00005842"/>
    </source>
</evidence>
<comment type="caution">
    <text evidence="10">Lacks conserved residue(s) required for the propagation of feature annotation.</text>
</comment>
<evidence type="ECO:0000256" key="13">
    <source>
        <dbReference type="RuleBase" id="RU003785"/>
    </source>
</evidence>
<evidence type="ECO:0000256" key="5">
    <source>
        <dbReference type="ARBA" id="ARBA00022694"/>
    </source>
</evidence>
<keyword evidence="8 10" id="KW-0460">Magnesium</keyword>
<protein>
    <recommendedName>
        <fullName evidence="10">tRNA dimethylallyltransferase</fullName>
        <ecNumber evidence="10">2.5.1.75</ecNumber>
    </recommendedName>
    <alternativeName>
        <fullName evidence="10">Dimethylallyl diphosphate:tRNA dimethylallyltransferase</fullName>
        <shortName evidence="10">DMAPP:tRNA dimethylallyltransferase</shortName>
        <shortName evidence="10">DMATase</shortName>
    </alternativeName>
    <alternativeName>
        <fullName evidence="10">Isopentenyl-diphosphate:tRNA isopentenyltransferase</fullName>
        <shortName evidence="10">IPP transferase</shortName>
        <shortName evidence="10">IPPT</shortName>
        <shortName evidence="10">IPTase</shortName>
    </alternativeName>
</protein>
<dbReference type="EMBL" id="JBHULT010000003">
    <property type="protein sequence ID" value="MFD2516278.1"/>
    <property type="molecule type" value="Genomic_DNA"/>
</dbReference>
<comment type="similarity">
    <text evidence="3 10 13">Belongs to the IPP transferase family.</text>
</comment>
<gene>
    <name evidence="10 14" type="primary">miaA</name>
    <name evidence="14" type="ORF">ACFSTG_00050</name>
</gene>
<evidence type="ECO:0000256" key="11">
    <source>
        <dbReference type="RuleBase" id="RU003783"/>
    </source>
</evidence>
<evidence type="ECO:0000256" key="12">
    <source>
        <dbReference type="RuleBase" id="RU003784"/>
    </source>
</evidence>
<dbReference type="PANTHER" id="PTHR11088:SF60">
    <property type="entry name" value="TRNA DIMETHYLALLYLTRANSFERASE"/>
    <property type="match status" value="1"/>
</dbReference>
<keyword evidence="5 10" id="KW-0819">tRNA processing</keyword>
<name>A0ABW5ISD7_9FLAO</name>
<dbReference type="RefSeq" id="WP_380747230.1">
    <property type="nucleotide sequence ID" value="NZ_JBHULT010000003.1"/>
</dbReference>
<evidence type="ECO:0000256" key="8">
    <source>
        <dbReference type="ARBA" id="ARBA00022842"/>
    </source>
</evidence>
<organism evidence="14 15">
    <name type="scientific">Salinimicrobium flavum</name>
    <dbReference type="NCBI Taxonomy" id="1737065"/>
    <lineage>
        <taxon>Bacteria</taxon>
        <taxon>Pseudomonadati</taxon>
        <taxon>Bacteroidota</taxon>
        <taxon>Flavobacteriia</taxon>
        <taxon>Flavobacteriales</taxon>
        <taxon>Flavobacteriaceae</taxon>
        <taxon>Salinimicrobium</taxon>
    </lineage>
</organism>
<dbReference type="SUPFAM" id="SSF52540">
    <property type="entry name" value="P-loop containing nucleoside triphosphate hydrolases"/>
    <property type="match status" value="2"/>
</dbReference>
<evidence type="ECO:0000256" key="1">
    <source>
        <dbReference type="ARBA" id="ARBA00001946"/>
    </source>
</evidence>
<evidence type="ECO:0000256" key="4">
    <source>
        <dbReference type="ARBA" id="ARBA00022679"/>
    </source>
</evidence>
<evidence type="ECO:0000256" key="6">
    <source>
        <dbReference type="ARBA" id="ARBA00022741"/>
    </source>
</evidence>
<dbReference type="InterPro" id="IPR018022">
    <property type="entry name" value="IPT"/>
</dbReference>
<feature type="binding site" evidence="10">
    <location>
        <begin position="13"/>
        <end position="18"/>
    </location>
    <ligand>
        <name>substrate</name>
    </ligand>
</feature>
<feature type="site" description="Interaction with substrate tRNA" evidence="10">
    <location>
        <position position="102"/>
    </location>
</feature>
<comment type="function">
    <text evidence="2 10 12">Catalyzes the transfer of a dimethylallyl group onto the adenine at position 37 in tRNAs that read codons beginning with uridine, leading to the formation of N6-(dimethylallyl)adenosine (i(6)A).</text>
</comment>
<comment type="subunit">
    <text evidence="10">Monomer.</text>
</comment>
<proteinExistence type="inferred from homology"/>
<comment type="caution">
    <text evidence="14">The sequence shown here is derived from an EMBL/GenBank/DDBJ whole genome shotgun (WGS) entry which is preliminary data.</text>
</comment>
<evidence type="ECO:0000256" key="9">
    <source>
        <dbReference type="ARBA" id="ARBA00049563"/>
    </source>
</evidence>
<evidence type="ECO:0000256" key="2">
    <source>
        <dbReference type="ARBA" id="ARBA00003213"/>
    </source>
</evidence>
<dbReference type="PANTHER" id="PTHR11088">
    <property type="entry name" value="TRNA DIMETHYLALLYLTRANSFERASE"/>
    <property type="match status" value="1"/>
</dbReference>